<dbReference type="Gene3D" id="3.30.70.920">
    <property type="match status" value="1"/>
</dbReference>
<dbReference type="GO" id="GO:0043565">
    <property type="term" value="F:sequence-specific DNA binding"/>
    <property type="evidence" value="ECO:0007669"/>
    <property type="project" value="InterPro"/>
</dbReference>
<name>A0A370U8X4_9GAMM</name>
<keyword evidence="1" id="KW-0805">Transcription regulation</keyword>
<dbReference type="AlphaFoldDB" id="A0A370U8X4"/>
<dbReference type="GO" id="GO:0006355">
    <property type="term" value="P:regulation of DNA-templated transcription"/>
    <property type="evidence" value="ECO:0007669"/>
    <property type="project" value="UniProtKB-ARBA"/>
</dbReference>
<dbReference type="OrthoDB" id="8590699at2"/>
<feature type="domain" description="HTH asnC-type" evidence="4">
    <location>
        <begin position="6"/>
        <end position="67"/>
    </location>
</feature>
<dbReference type="SMART" id="SM00344">
    <property type="entry name" value="HTH_ASNC"/>
    <property type="match status" value="1"/>
</dbReference>
<dbReference type="GO" id="GO:0005829">
    <property type="term" value="C:cytosol"/>
    <property type="evidence" value="ECO:0007669"/>
    <property type="project" value="TreeGrafter"/>
</dbReference>
<dbReference type="CDD" id="cd00090">
    <property type="entry name" value="HTH_ARSR"/>
    <property type="match status" value="1"/>
</dbReference>
<reference evidence="5 6" key="1">
    <citation type="submission" date="2018-06" db="EMBL/GenBank/DDBJ databases">
        <title>Marinomonas sp. YLB-05 draft genome sequence.</title>
        <authorList>
            <person name="Yu L."/>
            <person name="Tang X."/>
        </authorList>
    </citation>
    <scope>NUCLEOTIDE SEQUENCE [LARGE SCALE GENOMIC DNA]</scope>
    <source>
        <strain evidence="5 6">YLB-05</strain>
    </source>
</reference>
<dbReference type="InterPro" id="IPR011008">
    <property type="entry name" value="Dimeric_a/b-barrel"/>
</dbReference>
<dbReference type="InterPro" id="IPR011991">
    <property type="entry name" value="ArsR-like_HTH"/>
</dbReference>
<evidence type="ECO:0000256" key="3">
    <source>
        <dbReference type="ARBA" id="ARBA00023163"/>
    </source>
</evidence>
<dbReference type="Gene3D" id="1.10.10.10">
    <property type="entry name" value="Winged helix-like DNA-binding domain superfamily/Winged helix DNA-binding domain"/>
    <property type="match status" value="1"/>
</dbReference>
<dbReference type="InterPro" id="IPR036388">
    <property type="entry name" value="WH-like_DNA-bd_sf"/>
</dbReference>
<dbReference type="PROSITE" id="PS50956">
    <property type="entry name" value="HTH_ASNC_2"/>
    <property type="match status" value="1"/>
</dbReference>
<evidence type="ECO:0000256" key="1">
    <source>
        <dbReference type="ARBA" id="ARBA00023015"/>
    </source>
</evidence>
<evidence type="ECO:0000313" key="5">
    <source>
        <dbReference type="EMBL" id="RDL44249.1"/>
    </source>
</evidence>
<dbReference type="RefSeq" id="WP_115467512.1">
    <property type="nucleotide sequence ID" value="NZ_QKRA01000003.1"/>
</dbReference>
<proteinExistence type="predicted"/>
<dbReference type="PANTHER" id="PTHR30154">
    <property type="entry name" value="LEUCINE-RESPONSIVE REGULATORY PROTEIN"/>
    <property type="match status" value="1"/>
</dbReference>
<evidence type="ECO:0000256" key="2">
    <source>
        <dbReference type="ARBA" id="ARBA00023125"/>
    </source>
</evidence>
<dbReference type="InterPro" id="IPR019888">
    <property type="entry name" value="Tscrpt_reg_AsnC-like"/>
</dbReference>
<dbReference type="InterPro" id="IPR000485">
    <property type="entry name" value="AsnC-type_HTH_dom"/>
</dbReference>
<comment type="caution">
    <text evidence="5">The sequence shown here is derived from an EMBL/GenBank/DDBJ whole genome shotgun (WGS) entry which is preliminary data.</text>
</comment>
<keyword evidence="2" id="KW-0238">DNA-binding</keyword>
<dbReference type="SUPFAM" id="SSF46785">
    <property type="entry name" value="Winged helix' DNA-binding domain"/>
    <property type="match status" value="1"/>
</dbReference>
<dbReference type="Pfam" id="PF13412">
    <property type="entry name" value="HTH_24"/>
    <property type="match status" value="1"/>
</dbReference>
<dbReference type="EMBL" id="QKRA01000003">
    <property type="protein sequence ID" value="RDL44249.1"/>
    <property type="molecule type" value="Genomic_DNA"/>
</dbReference>
<evidence type="ECO:0000259" key="4">
    <source>
        <dbReference type="PROSITE" id="PS50956"/>
    </source>
</evidence>
<dbReference type="Pfam" id="PF01037">
    <property type="entry name" value="AsnC_trans_reg"/>
    <property type="match status" value="1"/>
</dbReference>
<protein>
    <submittedName>
        <fullName evidence="5">Lrp/AsnC family transcriptional regulator</fullName>
    </submittedName>
</protein>
<dbReference type="SUPFAM" id="SSF54909">
    <property type="entry name" value="Dimeric alpha+beta barrel"/>
    <property type="match status" value="1"/>
</dbReference>
<evidence type="ECO:0000313" key="6">
    <source>
        <dbReference type="Proteomes" id="UP000254326"/>
    </source>
</evidence>
<keyword evidence="6" id="KW-1185">Reference proteome</keyword>
<dbReference type="InterPro" id="IPR019887">
    <property type="entry name" value="Tscrpt_reg_AsnC/Lrp_C"/>
</dbReference>
<dbReference type="PANTHER" id="PTHR30154:SF34">
    <property type="entry name" value="TRANSCRIPTIONAL REGULATOR AZLB"/>
    <property type="match status" value="1"/>
</dbReference>
<sequence>MNALELDAYDWRLLQALQSNARLSNVALSEQVNLSPSQCSRRLHRLEQSNLIESYNTQLNISELGYNVTAFITVTLEKGNTRARKNFQDRVAMMDTVLECYSVTGESDYWLKVIAPDLPSLATFLSEDLAFMEGVRDASSTVVLNKVKQSVAVPLPS</sequence>
<organism evidence="5 6">
    <name type="scientific">Marinomonas piezotolerans</name>
    <dbReference type="NCBI Taxonomy" id="2213058"/>
    <lineage>
        <taxon>Bacteria</taxon>
        <taxon>Pseudomonadati</taxon>
        <taxon>Pseudomonadota</taxon>
        <taxon>Gammaproteobacteria</taxon>
        <taxon>Oceanospirillales</taxon>
        <taxon>Oceanospirillaceae</taxon>
        <taxon>Marinomonas</taxon>
    </lineage>
</organism>
<dbReference type="InterPro" id="IPR036390">
    <property type="entry name" value="WH_DNA-bd_sf"/>
</dbReference>
<dbReference type="PRINTS" id="PR00033">
    <property type="entry name" value="HTHASNC"/>
</dbReference>
<gene>
    <name evidence="5" type="ORF">DN730_07520</name>
</gene>
<dbReference type="Proteomes" id="UP000254326">
    <property type="component" value="Unassembled WGS sequence"/>
</dbReference>
<dbReference type="GO" id="GO:0043200">
    <property type="term" value="P:response to amino acid"/>
    <property type="evidence" value="ECO:0007669"/>
    <property type="project" value="TreeGrafter"/>
</dbReference>
<accession>A0A370U8X4</accession>
<keyword evidence="3" id="KW-0804">Transcription</keyword>